<dbReference type="EMBL" id="JAVYJV010000013">
    <property type="protein sequence ID" value="KAK4356092.1"/>
    <property type="molecule type" value="Genomic_DNA"/>
</dbReference>
<feature type="compositionally biased region" description="Basic and acidic residues" evidence="1">
    <location>
        <begin position="36"/>
        <end position="46"/>
    </location>
</feature>
<evidence type="ECO:0000256" key="1">
    <source>
        <dbReference type="SAM" id="MobiDB-lite"/>
    </source>
</evidence>
<evidence type="ECO:0000313" key="2">
    <source>
        <dbReference type="EMBL" id="KAK4356092.1"/>
    </source>
</evidence>
<name>A0AAE1V5G5_9SOLA</name>
<protein>
    <submittedName>
        <fullName evidence="2">Uncharacterized protein</fullName>
    </submittedName>
</protein>
<feature type="compositionally biased region" description="Basic and acidic residues" evidence="1">
    <location>
        <begin position="62"/>
        <end position="74"/>
    </location>
</feature>
<feature type="region of interest" description="Disordered" evidence="1">
    <location>
        <begin position="31"/>
        <end position="113"/>
    </location>
</feature>
<feature type="compositionally biased region" description="Polar residues" evidence="1">
    <location>
        <begin position="51"/>
        <end position="60"/>
    </location>
</feature>
<dbReference type="Proteomes" id="UP001291623">
    <property type="component" value="Unassembled WGS sequence"/>
</dbReference>
<comment type="caution">
    <text evidence="2">The sequence shown here is derived from an EMBL/GenBank/DDBJ whole genome shotgun (WGS) entry which is preliminary data.</text>
</comment>
<dbReference type="AlphaFoldDB" id="A0AAE1V5G5"/>
<reference evidence="2" key="1">
    <citation type="submission" date="2023-12" db="EMBL/GenBank/DDBJ databases">
        <title>Genome assembly of Anisodus tanguticus.</title>
        <authorList>
            <person name="Wang Y.-J."/>
        </authorList>
    </citation>
    <scope>NUCLEOTIDE SEQUENCE</scope>
    <source>
        <strain evidence="2">KB-2021</strain>
        <tissue evidence="2">Leaf</tissue>
    </source>
</reference>
<gene>
    <name evidence="2" type="ORF">RND71_025063</name>
</gene>
<accession>A0AAE1V5G5</accession>
<sequence length="137" mass="15340">MAHDVFISAPPPHPWHMREINKQILELINQGVPSDAESRKSRDRAIESGARTWNKTSQKLTGECKKPTETDHHNKSGQHGSTPTPTTPPANHPCYVRPPQIKKHRLSKRTKELDLSELNDRGLKSDIDAANLLSKAS</sequence>
<organism evidence="2 3">
    <name type="scientific">Anisodus tanguticus</name>
    <dbReference type="NCBI Taxonomy" id="243964"/>
    <lineage>
        <taxon>Eukaryota</taxon>
        <taxon>Viridiplantae</taxon>
        <taxon>Streptophyta</taxon>
        <taxon>Embryophyta</taxon>
        <taxon>Tracheophyta</taxon>
        <taxon>Spermatophyta</taxon>
        <taxon>Magnoliopsida</taxon>
        <taxon>eudicotyledons</taxon>
        <taxon>Gunneridae</taxon>
        <taxon>Pentapetalae</taxon>
        <taxon>asterids</taxon>
        <taxon>lamiids</taxon>
        <taxon>Solanales</taxon>
        <taxon>Solanaceae</taxon>
        <taxon>Solanoideae</taxon>
        <taxon>Hyoscyameae</taxon>
        <taxon>Anisodus</taxon>
    </lineage>
</organism>
<proteinExistence type="predicted"/>
<keyword evidence="3" id="KW-1185">Reference proteome</keyword>
<evidence type="ECO:0000313" key="3">
    <source>
        <dbReference type="Proteomes" id="UP001291623"/>
    </source>
</evidence>